<dbReference type="STRING" id="49186.SAMN05421647_101305"/>
<evidence type="ECO:0000313" key="7">
    <source>
        <dbReference type="Proteomes" id="UP000186895"/>
    </source>
</evidence>
<dbReference type="PRINTS" id="PR00455">
    <property type="entry name" value="HTHTETR"/>
</dbReference>
<protein>
    <submittedName>
        <fullName evidence="6">Transcriptional regulator, TetR family</fullName>
    </submittedName>
</protein>
<keyword evidence="2 4" id="KW-0238">DNA-binding</keyword>
<proteinExistence type="predicted"/>
<feature type="DNA-binding region" description="H-T-H motif" evidence="4">
    <location>
        <begin position="29"/>
        <end position="48"/>
    </location>
</feature>
<dbReference type="PANTHER" id="PTHR47506">
    <property type="entry name" value="TRANSCRIPTIONAL REGULATORY PROTEIN"/>
    <property type="match status" value="1"/>
</dbReference>
<evidence type="ECO:0000256" key="1">
    <source>
        <dbReference type="ARBA" id="ARBA00023015"/>
    </source>
</evidence>
<dbReference type="InterPro" id="IPR011075">
    <property type="entry name" value="TetR_C"/>
</dbReference>
<evidence type="ECO:0000313" key="6">
    <source>
        <dbReference type="EMBL" id="SIP91175.1"/>
    </source>
</evidence>
<dbReference type="InterPro" id="IPR009057">
    <property type="entry name" value="Homeodomain-like_sf"/>
</dbReference>
<reference evidence="7" key="1">
    <citation type="submission" date="2017-01" db="EMBL/GenBank/DDBJ databases">
        <authorList>
            <person name="Varghese N."/>
            <person name="Submissions S."/>
        </authorList>
    </citation>
    <scope>NUCLEOTIDE SEQUENCE [LARGE SCALE GENOMIC DNA]</scope>
    <source>
        <strain evidence="7">DSM 7027</strain>
    </source>
</reference>
<keyword evidence="1" id="KW-0805">Transcription regulation</keyword>
<dbReference type="RefSeq" id="WP_076461267.1">
    <property type="nucleotide sequence ID" value="NZ_FTMN01000001.1"/>
</dbReference>
<evidence type="ECO:0000256" key="3">
    <source>
        <dbReference type="ARBA" id="ARBA00023163"/>
    </source>
</evidence>
<dbReference type="Pfam" id="PF16925">
    <property type="entry name" value="TetR_C_13"/>
    <property type="match status" value="1"/>
</dbReference>
<dbReference type="EMBL" id="FTMN01000001">
    <property type="protein sequence ID" value="SIP91175.1"/>
    <property type="molecule type" value="Genomic_DNA"/>
</dbReference>
<keyword evidence="3" id="KW-0804">Transcription</keyword>
<dbReference type="PROSITE" id="PS50977">
    <property type="entry name" value="HTH_TETR_2"/>
    <property type="match status" value="1"/>
</dbReference>
<accession>A0A1N6NGF9</accession>
<organism evidence="6 7">
    <name type="scientific">Marinobacterium stanieri</name>
    <dbReference type="NCBI Taxonomy" id="49186"/>
    <lineage>
        <taxon>Bacteria</taxon>
        <taxon>Pseudomonadati</taxon>
        <taxon>Pseudomonadota</taxon>
        <taxon>Gammaproteobacteria</taxon>
        <taxon>Oceanospirillales</taxon>
        <taxon>Oceanospirillaceae</taxon>
        <taxon>Marinobacterium</taxon>
    </lineage>
</organism>
<dbReference type="Proteomes" id="UP000186895">
    <property type="component" value="Unassembled WGS sequence"/>
</dbReference>
<dbReference type="Gene3D" id="1.10.357.10">
    <property type="entry name" value="Tetracycline Repressor, domain 2"/>
    <property type="match status" value="1"/>
</dbReference>
<dbReference type="SUPFAM" id="SSF48498">
    <property type="entry name" value="Tetracyclin repressor-like, C-terminal domain"/>
    <property type="match status" value="1"/>
</dbReference>
<evidence type="ECO:0000256" key="2">
    <source>
        <dbReference type="ARBA" id="ARBA00023125"/>
    </source>
</evidence>
<keyword evidence="7" id="KW-1185">Reference proteome</keyword>
<dbReference type="SUPFAM" id="SSF46689">
    <property type="entry name" value="Homeodomain-like"/>
    <property type="match status" value="1"/>
</dbReference>
<feature type="domain" description="HTH tetR-type" evidence="5">
    <location>
        <begin position="6"/>
        <end position="66"/>
    </location>
</feature>
<sequence length="191" mass="21141">MSTRHENTKEHLLETGRQMLSCQGFGSVGLSTLLKEAGVPKGSFYHYFQSKEQFGEALLASYFSQYLAEMDAIFGVRGASGRELLLEYFSRWQERYGDCLVIKLGAEVADLSDAMRMTLEAGTDRVVKRLARAIDAAIADGSLPAKDSQLLAVNLYQLWLGAGLLRKLNRDQAGMEATMQLTRHLLDSPAS</sequence>
<evidence type="ECO:0000259" key="5">
    <source>
        <dbReference type="PROSITE" id="PS50977"/>
    </source>
</evidence>
<dbReference type="GO" id="GO:0003677">
    <property type="term" value="F:DNA binding"/>
    <property type="evidence" value="ECO:0007669"/>
    <property type="project" value="UniProtKB-UniRule"/>
</dbReference>
<evidence type="ECO:0000256" key="4">
    <source>
        <dbReference type="PROSITE-ProRule" id="PRU00335"/>
    </source>
</evidence>
<dbReference type="AlphaFoldDB" id="A0A1N6NGF9"/>
<dbReference type="Pfam" id="PF00440">
    <property type="entry name" value="TetR_N"/>
    <property type="match status" value="1"/>
</dbReference>
<dbReference type="PANTHER" id="PTHR47506:SF6">
    <property type="entry name" value="HTH-TYPE TRANSCRIPTIONAL REPRESSOR NEMR"/>
    <property type="match status" value="1"/>
</dbReference>
<dbReference type="InterPro" id="IPR001647">
    <property type="entry name" value="HTH_TetR"/>
</dbReference>
<gene>
    <name evidence="6" type="ORF">SAMN05421647_101305</name>
</gene>
<name>A0A1N6NGF9_9GAMM</name>
<dbReference type="InterPro" id="IPR036271">
    <property type="entry name" value="Tet_transcr_reg_TetR-rel_C_sf"/>
</dbReference>
<dbReference type="eggNOG" id="COG1309">
    <property type="taxonomic scope" value="Bacteria"/>
</dbReference>